<sequence>MSPGSESPILIIGTERSGSNLLRLVLNAHSRITIPHPPHFMRFLAPVAHRYGDLAVEGNRRRLVEDALALLERHPHPWPHPVDADRVVDEAKPTLFGVVAAIYDQHRAAERKARWGCKSTFMVNHVDDVLADYPNARFIWLVRDPCDVASSAKRSVFGYCHPYRMARLWREQQERGRTALAKWGPEVVHLLKYEDLVSDTEREVARLCDFLGERSETAMLEPHRSPAAQETAALSRSWRHVGEPISTGRVGHHVRGLSESERLLVDKVTAPVKVSLGYRIDPRSEFQPDPSRFDVALRSALLRLRVESRSIREDRNCARRLRRDLYVRLLRCVYFNPGSGRSPGGSHPDRAWCERGIASRSGR</sequence>
<organism evidence="2 3">
    <name type="scientific">Actinomadura vinacea</name>
    <dbReference type="NCBI Taxonomy" id="115336"/>
    <lineage>
        <taxon>Bacteria</taxon>
        <taxon>Bacillati</taxon>
        <taxon>Actinomycetota</taxon>
        <taxon>Actinomycetes</taxon>
        <taxon>Streptosporangiales</taxon>
        <taxon>Thermomonosporaceae</taxon>
        <taxon>Actinomadura</taxon>
    </lineage>
</organism>
<evidence type="ECO:0000256" key="1">
    <source>
        <dbReference type="ARBA" id="ARBA00022679"/>
    </source>
</evidence>
<keyword evidence="3" id="KW-1185">Reference proteome</keyword>
<evidence type="ECO:0008006" key="4">
    <source>
        <dbReference type="Google" id="ProtNLM"/>
    </source>
</evidence>
<dbReference type="SUPFAM" id="SSF52540">
    <property type="entry name" value="P-loop containing nucleoside triphosphate hydrolases"/>
    <property type="match status" value="1"/>
</dbReference>
<dbReference type="Proteomes" id="UP001501231">
    <property type="component" value="Unassembled WGS sequence"/>
</dbReference>
<dbReference type="InterPro" id="IPR026634">
    <property type="entry name" value="TPST-like"/>
</dbReference>
<name>A0ABP5VLA6_9ACTN</name>
<evidence type="ECO:0000313" key="2">
    <source>
        <dbReference type="EMBL" id="GAA2405215.1"/>
    </source>
</evidence>
<proteinExistence type="predicted"/>
<reference evidence="3" key="1">
    <citation type="journal article" date="2019" name="Int. J. Syst. Evol. Microbiol.">
        <title>The Global Catalogue of Microorganisms (GCM) 10K type strain sequencing project: providing services to taxonomists for standard genome sequencing and annotation.</title>
        <authorList>
            <consortium name="The Broad Institute Genomics Platform"/>
            <consortium name="The Broad Institute Genome Sequencing Center for Infectious Disease"/>
            <person name="Wu L."/>
            <person name="Ma J."/>
        </authorList>
    </citation>
    <scope>NUCLEOTIDE SEQUENCE [LARGE SCALE GENOMIC DNA]</scope>
    <source>
        <strain evidence="3">JCM 3325</strain>
    </source>
</reference>
<comment type="caution">
    <text evidence="2">The sequence shown here is derived from an EMBL/GenBank/DDBJ whole genome shotgun (WGS) entry which is preliminary data.</text>
</comment>
<keyword evidence="1" id="KW-0808">Transferase</keyword>
<evidence type="ECO:0000313" key="3">
    <source>
        <dbReference type="Proteomes" id="UP001501231"/>
    </source>
</evidence>
<dbReference type="PANTHER" id="PTHR12788">
    <property type="entry name" value="PROTEIN-TYROSINE SULFOTRANSFERASE 2"/>
    <property type="match status" value="1"/>
</dbReference>
<dbReference type="Gene3D" id="3.40.50.300">
    <property type="entry name" value="P-loop containing nucleotide triphosphate hydrolases"/>
    <property type="match status" value="1"/>
</dbReference>
<gene>
    <name evidence="2" type="ORF">GCM10010191_11280</name>
</gene>
<dbReference type="EMBL" id="BAAARW010000003">
    <property type="protein sequence ID" value="GAA2405215.1"/>
    <property type="molecule type" value="Genomic_DNA"/>
</dbReference>
<dbReference type="PANTHER" id="PTHR12788:SF10">
    <property type="entry name" value="PROTEIN-TYROSINE SULFOTRANSFERASE"/>
    <property type="match status" value="1"/>
</dbReference>
<protein>
    <recommendedName>
        <fullName evidence="4">Sulfotransferase</fullName>
    </recommendedName>
</protein>
<dbReference type="Pfam" id="PF13469">
    <property type="entry name" value="Sulfotransfer_3"/>
    <property type="match status" value="1"/>
</dbReference>
<dbReference type="InterPro" id="IPR027417">
    <property type="entry name" value="P-loop_NTPase"/>
</dbReference>
<accession>A0ABP5VLA6</accession>